<dbReference type="InterPro" id="IPR001296">
    <property type="entry name" value="Glyco_trans_1"/>
</dbReference>
<evidence type="ECO:0008006" key="5">
    <source>
        <dbReference type="Google" id="ProtNLM"/>
    </source>
</evidence>
<dbReference type="GO" id="GO:0016757">
    <property type="term" value="F:glycosyltransferase activity"/>
    <property type="evidence" value="ECO:0007669"/>
    <property type="project" value="InterPro"/>
</dbReference>
<feature type="domain" description="Glycosyltransferase subfamily 4-like N-terminal" evidence="2">
    <location>
        <begin position="16"/>
        <end position="174"/>
    </location>
</feature>
<evidence type="ECO:0000313" key="3">
    <source>
        <dbReference type="EMBL" id="RKD23825.1"/>
    </source>
</evidence>
<dbReference type="RefSeq" id="WP_120189053.1">
    <property type="nucleotide sequence ID" value="NZ_MCHY01000008.1"/>
</dbReference>
<dbReference type="Gene3D" id="3.40.50.2000">
    <property type="entry name" value="Glycogen Phosphorylase B"/>
    <property type="match status" value="2"/>
</dbReference>
<dbReference type="EMBL" id="MCHY01000008">
    <property type="protein sequence ID" value="RKD23825.1"/>
    <property type="molecule type" value="Genomic_DNA"/>
</dbReference>
<proteinExistence type="predicted"/>
<evidence type="ECO:0000313" key="4">
    <source>
        <dbReference type="Proteomes" id="UP000284219"/>
    </source>
</evidence>
<name>A0A419SIK4_9BACL</name>
<sequence>MNHYRRALHVIGGGEFGGAEQHIIQLLSLLPRYGYIGRVVCFYEAEFSERLRKQGIEVEVLAHGRFDLRLLTSLKQIFMKEQPDIIHTHGVKANFFSRLAARKLPIPLVTTIHSILRYDYQNQLAFFVASNMEKRTRGLNNQFIAISRSIEDTLLFEGVPNEKISLVHHGIDFDLYASGQGDKLREELALPKEAYLIGVVSRLVEAKGIEYVLQAMPTILRDQPSAHLVIVGAGPYEQTLKKMSVELSIQDHVHFLGFRKDIPDCLHSFQCFVSGSLSEGLGLNVLEAMAASIPVVVTGVGGILDFVEDEVNGLLVPLRSSTDIAIKILTLMQNDQLAQQLTEQAVKRVKTDFSLDSMGRKTADVYQKIISKNKRK</sequence>
<comment type="caution">
    <text evidence="3">The sequence shown here is derived from an EMBL/GenBank/DDBJ whole genome shotgun (WGS) entry which is preliminary data.</text>
</comment>
<keyword evidence="4" id="KW-1185">Reference proteome</keyword>
<dbReference type="AlphaFoldDB" id="A0A419SIK4"/>
<protein>
    <recommendedName>
        <fullName evidence="5">Glycosyl transferase</fullName>
    </recommendedName>
</protein>
<reference evidence="3 4" key="1">
    <citation type="submission" date="2016-08" db="EMBL/GenBank/DDBJ databases">
        <title>Novel Firmicute Genomes.</title>
        <authorList>
            <person name="Poppleton D.I."/>
            <person name="Gribaldo S."/>
        </authorList>
    </citation>
    <scope>NUCLEOTIDE SEQUENCE [LARGE SCALE GENOMIC DNA]</scope>
    <source>
        <strain evidence="3 4">RAOx-1</strain>
    </source>
</reference>
<dbReference type="Pfam" id="PF13439">
    <property type="entry name" value="Glyco_transf_4"/>
    <property type="match status" value="1"/>
</dbReference>
<dbReference type="SUPFAM" id="SSF53756">
    <property type="entry name" value="UDP-Glycosyltransferase/glycogen phosphorylase"/>
    <property type="match status" value="1"/>
</dbReference>
<dbReference type="Pfam" id="PF00534">
    <property type="entry name" value="Glycos_transf_1"/>
    <property type="match status" value="1"/>
</dbReference>
<feature type="domain" description="Glycosyl transferase family 1" evidence="1">
    <location>
        <begin position="182"/>
        <end position="347"/>
    </location>
</feature>
<gene>
    <name evidence="3" type="ORF">BEP19_05190</name>
</gene>
<accession>A0A419SIK4</accession>
<dbReference type="OrthoDB" id="9804196at2"/>
<dbReference type="PANTHER" id="PTHR12526">
    <property type="entry name" value="GLYCOSYLTRANSFERASE"/>
    <property type="match status" value="1"/>
</dbReference>
<evidence type="ECO:0000259" key="1">
    <source>
        <dbReference type="Pfam" id="PF00534"/>
    </source>
</evidence>
<dbReference type="Proteomes" id="UP000284219">
    <property type="component" value="Unassembled WGS sequence"/>
</dbReference>
<evidence type="ECO:0000259" key="2">
    <source>
        <dbReference type="Pfam" id="PF13439"/>
    </source>
</evidence>
<dbReference type="InterPro" id="IPR028098">
    <property type="entry name" value="Glyco_trans_4-like_N"/>
</dbReference>
<organism evidence="3 4">
    <name type="scientific">Ammoniphilus oxalaticus</name>
    <dbReference type="NCBI Taxonomy" id="66863"/>
    <lineage>
        <taxon>Bacteria</taxon>
        <taxon>Bacillati</taxon>
        <taxon>Bacillota</taxon>
        <taxon>Bacilli</taxon>
        <taxon>Bacillales</taxon>
        <taxon>Paenibacillaceae</taxon>
        <taxon>Aneurinibacillus group</taxon>
        <taxon>Ammoniphilus</taxon>
    </lineage>
</organism>